<evidence type="ECO:0000313" key="17">
    <source>
        <dbReference type="EMBL" id="KAK4213156.1"/>
    </source>
</evidence>
<evidence type="ECO:0000259" key="16">
    <source>
        <dbReference type="PROSITE" id="PS51998"/>
    </source>
</evidence>
<dbReference type="GO" id="GO:0008270">
    <property type="term" value="F:zinc ion binding"/>
    <property type="evidence" value="ECO:0007669"/>
    <property type="project" value="UniProtKB-KW"/>
</dbReference>
<evidence type="ECO:0000256" key="5">
    <source>
        <dbReference type="ARBA" id="ARBA00022490"/>
    </source>
</evidence>
<dbReference type="GO" id="GO:0043022">
    <property type="term" value="F:ribosome binding"/>
    <property type="evidence" value="ECO:0007669"/>
    <property type="project" value="TreeGrafter"/>
</dbReference>
<dbReference type="Gene3D" id="3.30.40.10">
    <property type="entry name" value="Zinc/RING finger domain, C3HC4 (zinc finger)"/>
    <property type="match status" value="1"/>
</dbReference>
<feature type="compositionally biased region" description="Gly residues" evidence="13">
    <location>
        <begin position="339"/>
        <end position="351"/>
    </location>
</feature>
<dbReference type="PROSITE" id="PS51998">
    <property type="entry name" value="DEK_C"/>
    <property type="match status" value="1"/>
</dbReference>
<evidence type="ECO:0000259" key="15">
    <source>
        <dbReference type="PROSITE" id="PS51925"/>
    </source>
</evidence>
<feature type="compositionally biased region" description="Basic residues" evidence="13">
    <location>
        <begin position="152"/>
        <end position="166"/>
    </location>
</feature>
<protein>
    <recommendedName>
        <fullName evidence="4">RING-type E3 ubiquitin transferase</fullName>
        <ecNumber evidence="4">2.3.2.27</ecNumber>
    </recommendedName>
</protein>
<reference evidence="17" key="2">
    <citation type="submission" date="2023-05" db="EMBL/GenBank/DDBJ databases">
        <authorList>
            <consortium name="Lawrence Berkeley National Laboratory"/>
            <person name="Steindorff A."/>
            <person name="Hensen N."/>
            <person name="Bonometti L."/>
            <person name="Westerberg I."/>
            <person name="Brannstrom I.O."/>
            <person name="Guillou S."/>
            <person name="Cros-Aarteil S."/>
            <person name="Calhoun S."/>
            <person name="Haridas S."/>
            <person name="Kuo A."/>
            <person name="Mondo S."/>
            <person name="Pangilinan J."/>
            <person name="Riley R."/>
            <person name="Labutti K."/>
            <person name="Andreopoulos B."/>
            <person name="Lipzen A."/>
            <person name="Chen C."/>
            <person name="Yanf M."/>
            <person name="Daum C."/>
            <person name="Ng V."/>
            <person name="Clum A."/>
            <person name="Ohm R."/>
            <person name="Martin F."/>
            <person name="Silar P."/>
            <person name="Natvig D."/>
            <person name="Lalanne C."/>
            <person name="Gautier V."/>
            <person name="Ament-Velasquez S.L."/>
            <person name="Kruys A."/>
            <person name="Hutchinson M.I."/>
            <person name="Powell A.J."/>
            <person name="Barry K."/>
            <person name="Miller A.N."/>
            <person name="Grigoriev I.V."/>
            <person name="Debuchy R."/>
            <person name="Gladieux P."/>
            <person name="Thoren M.H."/>
            <person name="Johannesson H."/>
        </authorList>
    </citation>
    <scope>NUCLEOTIDE SEQUENCE</scope>
    <source>
        <strain evidence="17">PSN293</strain>
    </source>
</reference>
<keyword evidence="6" id="KW-0597">Phosphoprotein</keyword>
<feature type="compositionally biased region" description="Low complexity" evidence="13">
    <location>
        <begin position="1013"/>
        <end position="1024"/>
    </location>
</feature>
<evidence type="ECO:0000256" key="10">
    <source>
        <dbReference type="ARBA" id="ARBA00022833"/>
    </source>
</evidence>
<feature type="domain" description="DEK-C" evidence="16">
    <location>
        <begin position="7"/>
        <end position="62"/>
    </location>
</feature>
<dbReference type="InterPro" id="IPR003121">
    <property type="entry name" value="SWIB_MDM2_domain"/>
</dbReference>
<dbReference type="Pfam" id="PF13920">
    <property type="entry name" value="zf-C3HC4_3"/>
    <property type="match status" value="1"/>
</dbReference>
<dbReference type="Pfam" id="PF02201">
    <property type="entry name" value="SWIB"/>
    <property type="match status" value="1"/>
</dbReference>
<dbReference type="PROSITE" id="PS50089">
    <property type="entry name" value="ZF_RING_2"/>
    <property type="match status" value="1"/>
</dbReference>
<evidence type="ECO:0000256" key="8">
    <source>
        <dbReference type="ARBA" id="ARBA00022723"/>
    </source>
</evidence>
<keyword evidence="8" id="KW-0479">Metal-binding</keyword>
<accession>A0AAN7B555</accession>
<evidence type="ECO:0000256" key="1">
    <source>
        <dbReference type="ARBA" id="ARBA00000900"/>
    </source>
</evidence>
<feature type="compositionally biased region" description="Low complexity" evidence="13">
    <location>
        <begin position="1034"/>
        <end position="1060"/>
    </location>
</feature>
<evidence type="ECO:0000256" key="7">
    <source>
        <dbReference type="ARBA" id="ARBA00022679"/>
    </source>
</evidence>
<feature type="domain" description="RING-type" evidence="14">
    <location>
        <begin position="424"/>
        <end position="464"/>
    </location>
</feature>
<feature type="region of interest" description="Disordered" evidence="13">
    <location>
        <begin position="702"/>
        <end position="788"/>
    </location>
</feature>
<keyword evidence="5" id="KW-0963">Cytoplasm</keyword>
<dbReference type="SUPFAM" id="SSF57850">
    <property type="entry name" value="RING/U-box"/>
    <property type="match status" value="1"/>
</dbReference>
<dbReference type="EC" id="2.3.2.27" evidence="4"/>
<dbReference type="InterPro" id="IPR019835">
    <property type="entry name" value="SWIB_domain"/>
</dbReference>
<feature type="compositionally biased region" description="Polar residues" evidence="13">
    <location>
        <begin position="964"/>
        <end position="980"/>
    </location>
</feature>
<dbReference type="Pfam" id="PF23230">
    <property type="entry name" value="zf-C2H2_13"/>
    <property type="match status" value="1"/>
</dbReference>
<comment type="catalytic activity">
    <reaction evidence="1">
        <text>S-ubiquitinyl-[E2 ubiquitin-conjugating enzyme]-L-cysteine + [acceptor protein]-L-lysine = [E2 ubiquitin-conjugating enzyme]-L-cysteine + N(6)-ubiquitinyl-[acceptor protein]-L-lysine.</text>
        <dbReference type="EC" id="2.3.2.27"/>
    </reaction>
</comment>
<evidence type="ECO:0000256" key="13">
    <source>
        <dbReference type="SAM" id="MobiDB-lite"/>
    </source>
</evidence>
<dbReference type="InterPro" id="IPR041888">
    <property type="entry name" value="RING-HC_ZNF598/HEL2"/>
</dbReference>
<dbReference type="Gene3D" id="1.10.245.10">
    <property type="entry name" value="SWIB/MDM2 domain"/>
    <property type="match status" value="1"/>
</dbReference>
<organism evidence="17 18">
    <name type="scientific">Rhypophila decipiens</name>
    <dbReference type="NCBI Taxonomy" id="261697"/>
    <lineage>
        <taxon>Eukaryota</taxon>
        <taxon>Fungi</taxon>
        <taxon>Dikarya</taxon>
        <taxon>Ascomycota</taxon>
        <taxon>Pezizomycotina</taxon>
        <taxon>Sordariomycetes</taxon>
        <taxon>Sordariomycetidae</taxon>
        <taxon>Sordariales</taxon>
        <taxon>Naviculisporaceae</taxon>
        <taxon>Rhypophila</taxon>
    </lineage>
</organism>
<keyword evidence="9 12" id="KW-0863">Zinc-finger</keyword>
<dbReference type="SUPFAM" id="SSF47592">
    <property type="entry name" value="SWIB/MDM2 domain"/>
    <property type="match status" value="1"/>
</dbReference>
<dbReference type="PANTHER" id="PTHR22938">
    <property type="entry name" value="ZINC FINGER PROTEIN 598"/>
    <property type="match status" value="1"/>
</dbReference>
<feature type="region of interest" description="Disordered" evidence="13">
    <location>
        <begin position="68"/>
        <end position="195"/>
    </location>
</feature>
<dbReference type="CDD" id="cd16615">
    <property type="entry name" value="RING-HC_ZNF598"/>
    <property type="match status" value="1"/>
</dbReference>
<proteinExistence type="inferred from homology"/>
<dbReference type="Proteomes" id="UP001301769">
    <property type="component" value="Unassembled WGS sequence"/>
</dbReference>
<evidence type="ECO:0000256" key="9">
    <source>
        <dbReference type="ARBA" id="ARBA00022771"/>
    </source>
</evidence>
<dbReference type="SMART" id="SM00355">
    <property type="entry name" value="ZnF_C2H2"/>
    <property type="match status" value="4"/>
</dbReference>
<dbReference type="InterPro" id="IPR036885">
    <property type="entry name" value="SWIB_MDM2_dom_sf"/>
</dbReference>
<feature type="compositionally biased region" description="Low complexity" evidence="13">
    <location>
        <begin position="742"/>
        <end position="775"/>
    </location>
</feature>
<dbReference type="InterPro" id="IPR056437">
    <property type="entry name" value="Znf-C2H2_ZNF598/HEL2"/>
</dbReference>
<dbReference type="GO" id="GO:0005737">
    <property type="term" value="C:cytoplasm"/>
    <property type="evidence" value="ECO:0007669"/>
    <property type="project" value="UniProtKB-SubCell"/>
</dbReference>
<feature type="region of interest" description="Disordered" evidence="13">
    <location>
        <begin position="288"/>
        <end position="400"/>
    </location>
</feature>
<feature type="compositionally biased region" description="Low complexity" evidence="13">
    <location>
        <begin position="934"/>
        <end position="950"/>
    </location>
</feature>
<feature type="compositionally biased region" description="Polar residues" evidence="13">
    <location>
        <begin position="288"/>
        <end position="322"/>
    </location>
</feature>
<comment type="similarity">
    <text evidence="11">Belongs to the ZNF598/HEL2 family.</text>
</comment>
<evidence type="ECO:0000256" key="12">
    <source>
        <dbReference type="PROSITE-ProRule" id="PRU00175"/>
    </source>
</evidence>
<dbReference type="SUPFAM" id="SSF109715">
    <property type="entry name" value="DEK C-terminal domain"/>
    <property type="match status" value="1"/>
</dbReference>
<feature type="compositionally biased region" description="Basic residues" evidence="13">
    <location>
        <begin position="373"/>
        <end position="385"/>
    </location>
</feature>
<dbReference type="Pfam" id="PF23202">
    <property type="entry name" value="PAH_ZNF598"/>
    <property type="match status" value="1"/>
</dbReference>
<sequence>MSSELSAEEKEEYTRIIDGILAASDLETVTRKKIRQGLEAAIDKDLSDQKVAIKALIEARFDAISNDAAAAIPTPPSGPVAEPSPEANGHAQSDEDADGDGEIKVSLPPAKKKQKRESSDEDADARLAAELQAQENRLSRGPRTRGGSTAKPVKKAKAKPAKKSKSEKRVRSDDDSDVDSEVAGTKKRKAGGGFQKPFNLSYPLADLLGENQLSRPQVVKKLWEHIKANDLQDPSDKRQIICDDKMQAVFKQAKVDMFQMNKLLGNQLYPVDDKSLLFGQGHIPTTNKQSFSPTVQTRIPRSSISLNTMATTGEAGTSTQPGGDSYRPRGGDGQRGRGRGGGGRGTGGGARGRGRGGGDRGSSRGAGGAGGRGRGRGGGHGHGRGGHAQPEQTQATDQEGKGKLPAFKVKPEEGAQEDDDADLCFICANPITHHSLAPCNHTTCHICALRLRALYKNKDCPHCRTAAPFVIFTDDASKRFEEYKDSEITSTDDNIGIRYAGEDIVGDTILLLRYNCPDGDCDFAGLGWPDLHRHVRAVHHQKMCDLCTRNKKVFTHEHEMFTDKELGEHMRKGDDKPGAIDQTGFKGHPLCTFCGERFYDADKLYEHCRNKHERCFICDRRDSRQPHYYLDYDALEEHFKKDHFLCYDKECLEKKFVVFDTEMDLKAHQLSEHGNTLSKDVRRDARVVDLANFDYRPSYQHEARPFGFGRRDRDNRRGRDPNAEPIPASSAQPLRRDELAFQRQLAISQGQQQQQQQAQASSSSRPNPAPSSSRPSQPPPRTGIPGTQPIIDAMQNVSINDLSSLTPEQRAGLTRHGAVVERASNLLGSDPTKINSFRTYISNYNRGSMTAEQLIDAFFALFSETSSNALGTLVREVADLFEDKTKAEALRKAWHNWRAINEDYPSLPGIGGMHGATSSNSGWAAAASATVASGGQGSGAANPAVAAQQAKNSTRVLKLKNSTRRGSSSSLEQAVLSTLNSGGRAGGGASSSSYSGRVMPSSSSTAAFPALPGAAKKSASAGAGQPSWIGGSTPALASAPRPSGSGPAPRTAASNVAAAAGVNRKPPGSGEDAFPALPAAPKPQTTIFGYGRGAVRRDGFGMNRDTGFNWGGGGASGSSSGQQQQQQGGNEEDAASAAGAGGGKGKGKKNKKQVLVQWG</sequence>
<reference evidence="17" key="1">
    <citation type="journal article" date="2023" name="Mol. Phylogenet. Evol.">
        <title>Genome-scale phylogeny and comparative genomics of the fungal order Sordariales.</title>
        <authorList>
            <person name="Hensen N."/>
            <person name="Bonometti L."/>
            <person name="Westerberg I."/>
            <person name="Brannstrom I.O."/>
            <person name="Guillou S."/>
            <person name="Cros-Aarteil S."/>
            <person name="Calhoun S."/>
            <person name="Haridas S."/>
            <person name="Kuo A."/>
            <person name="Mondo S."/>
            <person name="Pangilinan J."/>
            <person name="Riley R."/>
            <person name="LaButti K."/>
            <person name="Andreopoulos B."/>
            <person name="Lipzen A."/>
            <person name="Chen C."/>
            <person name="Yan M."/>
            <person name="Daum C."/>
            <person name="Ng V."/>
            <person name="Clum A."/>
            <person name="Steindorff A."/>
            <person name="Ohm R.A."/>
            <person name="Martin F."/>
            <person name="Silar P."/>
            <person name="Natvig D.O."/>
            <person name="Lalanne C."/>
            <person name="Gautier V."/>
            <person name="Ament-Velasquez S.L."/>
            <person name="Kruys A."/>
            <person name="Hutchinson M.I."/>
            <person name="Powell A.J."/>
            <person name="Barry K."/>
            <person name="Miller A.N."/>
            <person name="Grigoriev I.V."/>
            <person name="Debuchy R."/>
            <person name="Gladieux P."/>
            <person name="Hiltunen Thoren M."/>
            <person name="Johannesson H."/>
        </authorList>
    </citation>
    <scope>NUCLEOTIDE SEQUENCE</scope>
    <source>
        <strain evidence="17">PSN293</strain>
    </source>
</reference>
<feature type="compositionally biased region" description="Basic and acidic residues" evidence="13">
    <location>
        <begin position="326"/>
        <end position="335"/>
    </location>
</feature>
<evidence type="ECO:0000256" key="11">
    <source>
        <dbReference type="ARBA" id="ARBA00035113"/>
    </source>
</evidence>
<dbReference type="PANTHER" id="PTHR22938:SF0">
    <property type="entry name" value="E3 UBIQUITIN-PROTEIN LIGASE ZNF598"/>
    <property type="match status" value="1"/>
</dbReference>
<feature type="compositionally biased region" description="Low complexity" evidence="13">
    <location>
        <begin position="126"/>
        <end position="135"/>
    </location>
</feature>
<dbReference type="GO" id="GO:0072344">
    <property type="term" value="P:rescue of stalled ribosome"/>
    <property type="evidence" value="ECO:0007669"/>
    <property type="project" value="InterPro"/>
</dbReference>
<dbReference type="InterPro" id="IPR057634">
    <property type="entry name" value="PAH_ZNF598/HEL2"/>
</dbReference>
<dbReference type="GO" id="GO:0016567">
    <property type="term" value="P:protein ubiquitination"/>
    <property type="evidence" value="ECO:0007669"/>
    <property type="project" value="TreeGrafter"/>
</dbReference>
<dbReference type="EMBL" id="MU858114">
    <property type="protein sequence ID" value="KAK4213156.1"/>
    <property type="molecule type" value="Genomic_DNA"/>
</dbReference>
<feature type="compositionally biased region" description="Basic and acidic residues" evidence="13">
    <location>
        <begin position="702"/>
        <end position="722"/>
    </location>
</feature>
<keyword evidence="7" id="KW-0808">Transferase</keyword>
<dbReference type="Gene3D" id="1.10.10.60">
    <property type="entry name" value="Homeodomain-like"/>
    <property type="match status" value="1"/>
</dbReference>
<evidence type="ECO:0000256" key="4">
    <source>
        <dbReference type="ARBA" id="ARBA00012483"/>
    </source>
</evidence>
<keyword evidence="10" id="KW-0862">Zinc</keyword>
<evidence type="ECO:0000259" key="14">
    <source>
        <dbReference type="PROSITE" id="PS50089"/>
    </source>
</evidence>
<dbReference type="GO" id="GO:0061630">
    <property type="term" value="F:ubiquitin protein ligase activity"/>
    <property type="evidence" value="ECO:0007669"/>
    <property type="project" value="UniProtKB-EC"/>
</dbReference>
<dbReference type="InterPro" id="IPR013087">
    <property type="entry name" value="Znf_C2H2_type"/>
</dbReference>
<gene>
    <name evidence="17" type="ORF">QBC37DRAFT_440997</name>
</gene>
<keyword evidence="18" id="KW-1185">Reference proteome</keyword>
<dbReference type="PROSITE" id="PS51925">
    <property type="entry name" value="SWIB_MDM2"/>
    <property type="match status" value="1"/>
</dbReference>
<evidence type="ECO:0000313" key="18">
    <source>
        <dbReference type="Proteomes" id="UP001301769"/>
    </source>
</evidence>
<feature type="domain" description="DM2" evidence="15">
    <location>
        <begin position="193"/>
        <end position="270"/>
    </location>
</feature>
<feature type="compositionally biased region" description="Low complexity" evidence="13">
    <location>
        <begin position="1117"/>
        <end position="1129"/>
    </location>
</feature>
<feature type="region of interest" description="Disordered" evidence="13">
    <location>
        <begin position="934"/>
        <end position="1159"/>
    </location>
</feature>
<dbReference type="SMART" id="SM00151">
    <property type="entry name" value="SWIB"/>
    <property type="match status" value="1"/>
</dbReference>
<dbReference type="InterPro" id="IPR013083">
    <property type="entry name" value="Znf_RING/FYVE/PHD"/>
</dbReference>
<dbReference type="Pfam" id="PF08766">
    <property type="entry name" value="DEK_C"/>
    <property type="match status" value="1"/>
</dbReference>
<evidence type="ECO:0000256" key="2">
    <source>
        <dbReference type="ARBA" id="ARBA00004496"/>
    </source>
</evidence>
<dbReference type="PROSITE" id="PS00028">
    <property type="entry name" value="ZINC_FINGER_C2H2_1"/>
    <property type="match status" value="1"/>
</dbReference>
<comment type="caution">
    <text evidence="17">The sequence shown here is derived from an EMBL/GenBank/DDBJ whole genome shotgun (WGS) entry which is preliminary data.</text>
</comment>
<comment type="subcellular location">
    <subcellularLocation>
        <location evidence="2">Cytoplasm</location>
    </subcellularLocation>
</comment>
<comment type="pathway">
    <text evidence="3">Protein modification; protein ubiquitination.</text>
</comment>
<evidence type="ECO:0000256" key="6">
    <source>
        <dbReference type="ARBA" id="ARBA00022553"/>
    </source>
</evidence>
<dbReference type="AlphaFoldDB" id="A0AAN7B555"/>
<name>A0AAN7B555_9PEZI</name>
<dbReference type="CDD" id="cd10567">
    <property type="entry name" value="SWIB-MDM2_like"/>
    <property type="match status" value="1"/>
</dbReference>
<evidence type="ECO:0000256" key="3">
    <source>
        <dbReference type="ARBA" id="ARBA00004906"/>
    </source>
</evidence>
<dbReference type="InterPro" id="IPR001841">
    <property type="entry name" value="Znf_RING"/>
</dbReference>
<dbReference type="InterPro" id="IPR044288">
    <property type="entry name" value="ZNF598/HEL2"/>
</dbReference>
<dbReference type="InterPro" id="IPR014876">
    <property type="entry name" value="DEK_C"/>
</dbReference>